<dbReference type="AlphaFoldDB" id="A0AB39QE83"/>
<dbReference type="RefSeq" id="WP_369220592.1">
    <property type="nucleotide sequence ID" value="NZ_CP163441.1"/>
</dbReference>
<proteinExistence type="predicted"/>
<gene>
    <name evidence="1" type="ORF">AB5J52_00200</name>
</gene>
<reference evidence="1" key="1">
    <citation type="submission" date="2024-07" db="EMBL/GenBank/DDBJ databases">
        <authorList>
            <person name="Yu S.T."/>
        </authorList>
    </citation>
    <scope>NUCLEOTIDE SEQUENCE</scope>
    <source>
        <strain evidence="1">R39</strain>
    </source>
</reference>
<accession>A0AB39QE83</accession>
<evidence type="ECO:0000313" key="1">
    <source>
        <dbReference type="EMBL" id="XDQ40832.1"/>
    </source>
</evidence>
<organism evidence="1">
    <name type="scientific">Streptomyces sp. R39</name>
    <dbReference type="NCBI Taxonomy" id="3238631"/>
    <lineage>
        <taxon>Bacteria</taxon>
        <taxon>Bacillati</taxon>
        <taxon>Actinomycetota</taxon>
        <taxon>Actinomycetes</taxon>
        <taxon>Kitasatosporales</taxon>
        <taxon>Streptomycetaceae</taxon>
        <taxon>Streptomyces</taxon>
    </lineage>
</organism>
<protein>
    <submittedName>
        <fullName evidence="1">Uncharacterized protein</fullName>
    </submittedName>
</protein>
<sequence>MITVTFGSAANSQEEFPTLEMRITEVSQQRDTTKVYIEDGQTGATGQRAHVTSNIVFLNALQDLMLDKTWVEAWSELHSLWVFSQNLLQQWYGQTAIAPTHQAGKKHKKYLEAWTDNAIDEILPNFERDGFKLDQAWYVVPKTGSDQEKRAGRIYFGHEPTAAEYDTVGFDVPLRWKPNLHTDWVADLNQQLEEWLQFRSEFPWTSVDASSYVTSDRAGLTALDTAIDAVGVSPTGVEARAIAQAMIMTFDFFPDDFTKTRTIDHASALAARHVVEHFRYRPKIQATWRKKISDAFLIAWNEKVKKEIQEQKNIVLPTKKQKTGSTTAKATASGRPTTALKDLIANWAAAETSYRTYYTAFARALS</sequence>
<dbReference type="EMBL" id="CP163441">
    <property type="protein sequence ID" value="XDQ40832.1"/>
    <property type="molecule type" value="Genomic_DNA"/>
</dbReference>
<name>A0AB39QE83_9ACTN</name>